<accession>A0A521FZW1</accession>
<comment type="caution">
    <text evidence="2">The sequence shown here is derived from an EMBL/GenBank/DDBJ whole genome shotgun (WGS) entry which is preliminary data.</text>
</comment>
<dbReference type="SUPFAM" id="SSF48452">
    <property type="entry name" value="TPR-like"/>
    <property type="match status" value="2"/>
</dbReference>
<protein>
    <recommendedName>
        <fullName evidence="4">Tetratricopeptide repeat-containing protein</fullName>
    </recommendedName>
</protein>
<dbReference type="InterPro" id="IPR011990">
    <property type="entry name" value="TPR-like_helical_dom_sf"/>
</dbReference>
<proteinExistence type="predicted"/>
<dbReference type="AlphaFoldDB" id="A0A521FZW1"/>
<gene>
    <name evidence="2" type="ORF">CDV28_13226</name>
</gene>
<keyword evidence="3" id="KW-1185">Reference proteome</keyword>
<reference evidence="2" key="1">
    <citation type="submission" date="2017-07" db="EMBL/GenBank/DDBJ databases">
        <title>The cable genome - Insights into the physiology and evolution of filamentous bacteria capable of sulfide oxidation via long distance electron transfer.</title>
        <authorList>
            <person name="Thorup C."/>
            <person name="Bjerg J.T."/>
            <person name="Schreiber L."/>
            <person name="Nielsen L.P."/>
            <person name="Kjeldsen K.U."/>
            <person name="Boesen T."/>
            <person name="Boggild A."/>
            <person name="Meysman F."/>
            <person name="Geelhoed J."/>
            <person name="Schramm A."/>
        </authorList>
    </citation>
    <scope>NUCLEOTIDE SEQUENCE [LARGE SCALE GENOMIC DNA]</scope>
    <source>
        <strain evidence="2">GS</strain>
    </source>
</reference>
<feature type="signal peptide" evidence="1">
    <location>
        <begin position="1"/>
        <end position="21"/>
    </location>
</feature>
<evidence type="ECO:0008006" key="4">
    <source>
        <dbReference type="Google" id="ProtNLM"/>
    </source>
</evidence>
<name>A0A521FZW1_9BACT</name>
<organism evidence="2 3">
    <name type="scientific">Candidatus Electronema aureum</name>
    <dbReference type="NCBI Taxonomy" id="2005002"/>
    <lineage>
        <taxon>Bacteria</taxon>
        <taxon>Pseudomonadati</taxon>
        <taxon>Thermodesulfobacteriota</taxon>
        <taxon>Desulfobulbia</taxon>
        <taxon>Desulfobulbales</taxon>
        <taxon>Desulfobulbaceae</taxon>
        <taxon>Candidatus Electronema</taxon>
    </lineage>
</organism>
<evidence type="ECO:0000256" key="1">
    <source>
        <dbReference type="SAM" id="SignalP"/>
    </source>
</evidence>
<keyword evidence="1" id="KW-0732">Signal</keyword>
<evidence type="ECO:0000313" key="2">
    <source>
        <dbReference type="EMBL" id="TAA74299.1"/>
    </source>
</evidence>
<dbReference type="Gene3D" id="1.25.40.10">
    <property type="entry name" value="Tetratricopeptide repeat domain"/>
    <property type="match status" value="2"/>
</dbReference>
<sequence>MKARLIWLMLVLVLVCGGCSADPNEKANKLYVEASQLLQSAQQRKEKDFSADYAAYQDARKTIDAILTDYPASTVAVGLLSGQTKILGLTLRQFQEKEEAVKLLAEAEQSPLEAAFVVAEAMEGNTHDKAVALTVALIAIAENHAEAGKNEKATALLEQLEKTIKGNGFELSMFSHVAISYAKIGQKEKGERLLSQLLKQENDNKNDSVLQSISIGYAICGNISRAIDIANKIDEPLWKSLALATVANEIEKKENNAAEIRLQAIDIAAHIKEPAVRARVLLLVADGYAKSGQKEKSLEMFSKSYELIDEKRRNDPSYNDRSYNLSLMGIATHYAEAGFFDQAKEIIDKILDDSEKIPLLARIAVKTGQKEDAARLLAKFIGIVRDGMAKVSGDSSWRWQSNQLVQIAKMYAEAGIQPGAKEKAILLEIVHSAVKTNPLFAQAQ</sequence>
<dbReference type="EMBL" id="NQJD01000032">
    <property type="protein sequence ID" value="TAA74299.1"/>
    <property type="molecule type" value="Genomic_DNA"/>
</dbReference>
<evidence type="ECO:0000313" key="3">
    <source>
        <dbReference type="Proteomes" id="UP000316238"/>
    </source>
</evidence>
<dbReference type="Proteomes" id="UP000316238">
    <property type="component" value="Unassembled WGS sequence"/>
</dbReference>
<feature type="chain" id="PRO_5022083748" description="Tetratricopeptide repeat-containing protein" evidence="1">
    <location>
        <begin position="22"/>
        <end position="444"/>
    </location>
</feature>